<dbReference type="Proteomes" id="UP000442714">
    <property type="component" value="Unassembled WGS sequence"/>
</dbReference>
<evidence type="ECO:0000256" key="1">
    <source>
        <dbReference type="SAM" id="Phobius"/>
    </source>
</evidence>
<sequence>MHHHPDTFYEIEGNLDNHWLFLFGNNYKLLDDPEVSRNVRIIRFLSVTSLLASLLLVIAVAGAE</sequence>
<organism evidence="2 3">
    <name type="scientific">Pontixanthobacter aquaemixtae</name>
    <dbReference type="NCBI Taxonomy" id="1958940"/>
    <lineage>
        <taxon>Bacteria</taxon>
        <taxon>Pseudomonadati</taxon>
        <taxon>Pseudomonadota</taxon>
        <taxon>Alphaproteobacteria</taxon>
        <taxon>Sphingomonadales</taxon>
        <taxon>Erythrobacteraceae</taxon>
        <taxon>Pontixanthobacter</taxon>
    </lineage>
</organism>
<gene>
    <name evidence="2" type="ORF">GRI41_10010</name>
</gene>
<evidence type="ECO:0000313" key="2">
    <source>
        <dbReference type="EMBL" id="MXO91157.1"/>
    </source>
</evidence>
<keyword evidence="3" id="KW-1185">Reference proteome</keyword>
<feature type="transmembrane region" description="Helical" evidence="1">
    <location>
        <begin position="41"/>
        <end position="63"/>
    </location>
</feature>
<keyword evidence="1" id="KW-1133">Transmembrane helix</keyword>
<reference evidence="2 3" key="1">
    <citation type="submission" date="2019-12" db="EMBL/GenBank/DDBJ databases">
        <title>Genomic-based taxomic classification of the family Erythrobacteraceae.</title>
        <authorList>
            <person name="Xu L."/>
        </authorList>
    </citation>
    <scope>NUCLEOTIDE SEQUENCE [LARGE SCALE GENOMIC DNA]</scope>
    <source>
        <strain evidence="2 3">KCTC 52763</strain>
    </source>
</reference>
<comment type="caution">
    <text evidence="2">The sequence shown here is derived from an EMBL/GenBank/DDBJ whole genome shotgun (WGS) entry which is preliminary data.</text>
</comment>
<keyword evidence="1" id="KW-0812">Transmembrane</keyword>
<name>A0A844ZWM6_9SPHN</name>
<proteinExistence type="predicted"/>
<evidence type="ECO:0000313" key="3">
    <source>
        <dbReference type="Proteomes" id="UP000442714"/>
    </source>
</evidence>
<dbReference type="AlphaFoldDB" id="A0A844ZWM6"/>
<protein>
    <submittedName>
        <fullName evidence="2">Uncharacterized protein</fullName>
    </submittedName>
</protein>
<keyword evidence="1" id="KW-0472">Membrane</keyword>
<dbReference type="EMBL" id="WTYX01000002">
    <property type="protein sequence ID" value="MXO91157.1"/>
    <property type="molecule type" value="Genomic_DNA"/>
</dbReference>
<accession>A0A844ZWM6</accession>